<dbReference type="RefSeq" id="WP_057845817.1">
    <property type="nucleotide sequence ID" value="NZ_LLYA01000170.1"/>
</dbReference>
<keyword evidence="2" id="KW-1185">Reference proteome</keyword>
<name>A0A0R3MNW2_9BRAD</name>
<accession>A0A0R3MNW2</accession>
<dbReference type="OrthoDB" id="8245014at2"/>
<proteinExistence type="predicted"/>
<sequence>MKRKQLEIPPAAARQVMECLRAYQADRSELKRDAIAAAARHILLEHMPKGTKLRLSEVRELFERMRKPADRA</sequence>
<dbReference type="AlphaFoldDB" id="A0A0R3MNW2"/>
<evidence type="ECO:0000313" key="1">
    <source>
        <dbReference type="EMBL" id="KRR21924.1"/>
    </source>
</evidence>
<comment type="caution">
    <text evidence="1">The sequence shown here is derived from an EMBL/GenBank/DDBJ whole genome shotgun (WGS) entry which is preliminary data.</text>
</comment>
<evidence type="ECO:0000313" key="2">
    <source>
        <dbReference type="Proteomes" id="UP000052023"/>
    </source>
</evidence>
<dbReference type="EMBL" id="LLYA01000170">
    <property type="protein sequence ID" value="KRR21924.1"/>
    <property type="molecule type" value="Genomic_DNA"/>
</dbReference>
<reference evidence="1 2" key="1">
    <citation type="submission" date="2014-03" db="EMBL/GenBank/DDBJ databases">
        <title>Bradyrhizobium valentinum sp. nov., isolated from effective nodules of Lupinus mariae-josephae, a lupine endemic of basic-lime soils in Eastern Spain.</title>
        <authorList>
            <person name="Duran D."/>
            <person name="Rey L."/>
            <person name="Navarro A."/>
            <person name="Busquets A."/>
            <person name="Imperial J."/>
            <person name="Ruiz-Argueso T."/>
        </authorList>
    </citation>
    <scope>NUCLEOTIDE SEQUENCE [LARGE SCALE GENOMIC DNA]</scope>
    <source>
        <strain evidence="1 2">Ro19</strain>
    </source>
</reference>
<dbReference type="Proteomes" id="UP000052023">
    <property type="component" value="Unassembled WGS sequence"/>
</dbReference>
<protein>
    <submittedName>
        <fullName evidence="1">Uncharacterized protein</fullName>
    </submittedName>
</protein>
<organism evidence="1 2">
    <name type="scientific">Bradyrhizobium retamae</name>
    <dbReference type="NCBI Taxonomy" id="1300035"/>
    <lineage>
        <taxon>Bacteria</taxon>
        <taxon>Pseudomonadati</taxon>
        <taxon>Pseudomonadota</taxon>
        <taxon>Alphaproteobacteria</taxon>
        <taxon>Hyphomicrobiales</taxon>
        <taxon>Nitrobacteraceae</taxon>
        <taxon>Bradyrhizobium</taxon>
    </lineage>
</organism>
<gene>
    <name evidence="1" type="ORF">CQ13_07765</name>
</gene>